<gene>
    <name evidence="1" type="ORF">E2C01_060483</name>
</gene>
<dbReference type="EMBL" id="VSRR010024629">
    <property type="protein sequence ID" value="MPC66335.1"/>
    <property type="molecule type" value="Genomic_DNA"/>
</dbReference>
<name>A0A5B7H9K2_PORTR</name>
<comment type="caution">
    <text evidence="1">The sequence shown here is derived from an EMBL/GenBank/DDBJ whole genome shotgun (WGS) entry which is preliminary data.</text>
</comment>
<evidence type="ECO:0000313" key="2">
    <source>
        <dbReference type="Proteomes" id="UP000324222"/>
    </source>
</evidence>
<evidence type="ECO:0000313" key="1">
    <source>
        <dbReference type="EMBL" id="MPC66335.1"/>
    </source>
</evidence>
<organism evidence="1 2">
    <name type="scientific">Portunus trituberculatus</name>
    <name type="common">Swimming crab</name>
    <name type="synonym">Neptunus trituberculatus</name>
    <dbReference type="NCBI Taxonomy" id="210409"/>
    <lineage>
        <taxon>Eukaryota</taxon>
        <taxon>Metazoa</taxon>
        <taxon>Ecdysozoa</taxon>
        <taxon>Arthropoda</taxon>
        <taxon>Crustacea</taxon>
        <taxon>Multicrustacea</taxon>
        <taxon>Malacostraca</taxon>
        <taxon>Eumalacostraca</taxon>
        <taxon>Eucarida</taxon>
        <taxon>Decapoda</taxon>
        <taxon>Pleocyemata</taxon>
        <taxon>Brachyura</taxon>
        <taxon>Eubrachyura</taxon>
        <taxon>Portunoidea</taxon>
        <taxon>Portunidae</taxon>
        <taxon>Portuninae</taxon>
        <taxon>Portunus</taxon>
    </lineage>
</organism>
<proteinExistence type="predicted"/>
<dbReference type="AlphaFoldDB" id="A0A5B7H9K2"/>
<reference evidence="1 2" key="1">
    <citation type="submission" date="2019-05" db="EMBL/GenBank/DDBJ databases">
        <title>Another draft genome of Portunus trituberculatus and its Hox gene families provides insights of decapod evolution.</title>
        <authorList>
            <person name="Jeong J.-H."/>
            <person name="Song I."/>
            <person name="Kim S."/>
            <person name="Choi T."/>
            <person name="Kim D."/>
            <person name="Ryu S."/>
            <person name="Kim W."/>
        </authorList>
    </citation>
    <scope>NUCLEOTIDE SEQUENCE [LARGE SCALE GENOMIC DNA]</scope>
    <source>
        <tissue evidence="1">Muscle</tissue>
    </source>
</reference>
<protein>
    <submittedName>
        <fullName evidence="1">Uncharacterized protein</fullName>
    </submittedName>
</protein>
<sequence>MQVFVQVIIDLSDGRPSDVYVTTTTHNPAHIAQLNPPTPTHTLPHPPSLTHIPMGVTRQLNHYTPRNRD</sequence>
<keyword evidence="2" id="KW-1185">Reference proteome</keyword>
<dbReference type="Proteomes" id="UP000324222">
    <property type="component" value="Unassembled WGS sequence"/>
</dbReference>
<accession>A0A5B7H9K2</accession>